<evidence type="ECO:0000256" key="1">
    <source>
        <dbReference type="ARBA" id="ARBA00012493"/>
    </source>
</evidence>
<dbReference type="GO" id="GO:0003964">
    <property type="term" value="F:RNA-directed DNA polymerase activity"/>
    <property type="evidence" value="ECO:0007669"/>
    <property type="project" value="UniProtKB-EC"/>
</dbReference>
<feature type="domain" description="Integrase catalytic" evidence="2">
    <location>
        <begin position="213"/>
        <end position="299"/>
    </location>
</feature>
<dbReference type="EC" id="2.7.7.49" evidence="1"/>
<dbReference type="EMBL" id="JAPWTK010000918">
    <property type="protein sequence ID" value="KAJ8935219.1"/>
    <property type="molecule type" value="Genomic_DNA"/>
</dbReference>
<keyword evidence="4" id="KW-1185">Reference proteome</keyword>
<dbReference type="InterPro" id="IPR036397">
    <property type="entry name" value="RNaseH_sf"/>
</dbReference>
<evidence type="ECO:0000313" key="3">
    <source>
        <dbReference type="EMBL" id="KAJ8935219.1"/>
    </source>
</evidence>
<dbReference type="PANTHER" id="PTHR37984:SF5">
    <property type="entry name" value="PROTEIN NYNRIN-LIKE"/>
    <property type="match status" value="1"/>
</dbReference>
<evidence type="ECO:0000313" key="4">
    <source>
        <dbReference type="Proteomes" id="UP001162162"/>
    </source>
</evidence>
<dbReference type="PROSITE" id="PS50994">
    <property type="entry name" value="INTEGRASE"/>
    <property type="match status" value="1"/>
</dbReference>
<dbReference type="GO" id="GO:0003676">
    <property type="term" value="F:nucleic acid binding"/>
    <property type="evidence" value="ECO:0007669"/>
    <property type="project" value="InterPro"/>
</dbReference>
<dbReference type="InterPro" id="IPR041588">
    <property type="entry name" value="Integrase_H2C2"/>
</dbReference>
<dbReference type="Gene3D" id="1.10.340.70">
    <property type="match status" value="1"/>
</dbReference>
<dbReference type="Pfam" id="PF17921">
    <property type="entry name" value="Integrase_H2C2"/>
    <property type="match status" value="1"/>
</dbReference>
<dbReference type="GO" id="GO:0015074">
    <property type="term" value="P:DNA integration"/>
    <property type="evidence" value="ECO:0007669"/>
    <property type="project" value="InterPro"/>
</dbReference>
<comment type="caution">
    <text evidence="3">The sequence shown here is derived from an EMBL/GenBank/DDBJ whole genome shotgun (WGS) entry which is preliminary data.</text>
</comment>
<dbReference type="InterPro" id="IPR012337">
    <property type="entry name" value="RNaseH-like_sf"/>
</dbReference>
<proteinExistence type="predicted"/>
<gene>
    <name evidence="3" type="ORF">NQ318_012535</name>
</gene>
<organism evidence="3 4">
    <name type="scientific">Aromia moschata</name>
    <dbReference type="NCBI Taxonomy" id="1265417"/>
    <lineage>
        <taxon>Eukaryota</taxon>
        <taxon>Metazoa</taxon>
        <taxon>Ecdysozoa</taxon>
        <taxon>Arthropoda</taxon>
        <taxon>Hexapoda</taxon>
        <taxon>Insecta</taxon>
        <taxon>Pterygota</taxon>
        <taxon>Neoptera</taxon>
        <taxon>Endopterygota</taxon>
        <taxon>Coleoptera</taxon>
        <taxon>Polyphaga</taxon>
        <taxon>Cucujiformia</taxon>
        <taxon>Chrysomeloidea</taxon>
        <taxon>Cerambycidae</taxon>
        <taxon>Cerambycinae</taxon>
        <taxon>Callichromatini</taxon>
        <taxon>Aromia</taxon>
    </lineage>
</organism>
<name>A0AAV8X8D4_9CUCU</name>
<dbReference type="Proteomes" id="UP001162162">
    <property type="component" value="Unassembled WGS sequence"/>
</dbReference>
<accession>A0AAV8X8D4</accession>
<dbReference type="SUPFAM" id="SSF53098">
    <property type="entry name" value="Ribonuclease H-like"/>
    <property type="match status" value="1"/>
</dbReference>
<dbReference type="InterPro" id="IPR050951">
    <property type="entry name" value="Retrovirus_Pol_polyprotein"/>
</dbReference>
<dbReference type="AlphaFoldDB" id="A0AAV8X8D4"/>
<dbReference type="FunFam" id="1.10.340.70:FF:000001">
    <property type="entry name" value="Retrovirus-related Pol polyprotein from transposon gypsy-like Protein"/>
    <property type="match status" value="1"/>
</dbReference>
<evidence type="ECO:0000259" key="2">
    <source>
        <dbReference type="PROSITE" id="PS50994"/>
    </source>
</evidence>
<dbReference type="InterPro" id="IPR001584">
    <property type="entry name" value="Integrase_cat-core"/>
</dbReference>
<protein>
    <recommendedName>
        <fullName evidence="1">RNA-directed DNA polymerase</fullName>
        <ecNumber evidence="1">2.7.7.49</ecNumber>
    </recommendedName>
</protein>
<dbReference type="PANTHER" id="PTHR37984">
    <property type="entry name" value="PROTEIN CBG26694"/>
    <property type="match status" value="1"/>
</dbReference>
<reference evidence="3" key="1">
    <citation type="journal article" date="2023" name="Insect Mol. Biol.">
        <title>Genome sequencing provides insights into the evolution of gene families encoding plant cell wall-degrading enzymes in longhorned beetles.</title>
        <authorList>
            <person name="Shin N.R."/>
            <person name="Okamura Y."/>
            <person name="Kirsch R."/>
            <person name="Pauchet Y."/>
        </authorList>
    </citation>
    <scope>NUCLEOTIDE SEQUENCE</scope>
    <source>
        <strain evidence="3">AMC_N1</strain>
    </source>
</reference>
<sequence>MIIDGIYDPVIQNGAKAGRVPALIVADDIQDVSVMIGQPFINQTNVVLVVKDDQIRLFSSDILDLPQVDQLPPTKIKMMVTKDIVMMSDWVLSTQLMDNRCKYLHEVLSERPKDKEEELIHKDYTLKNNRVYKNTNDGPKWVVPKNARRAIVAYYHDMAGHFALDKTLSSLSQQYWFLQMRKYVERYIHTCIMCAYNKEPAGKRPGVLHPIEKIATPMDTLHVDHLGPFVKSTRGNSYLIVAVDGFTKYVFAKAVTSTKVGPLIKFIDEISEVFGTPRRIICDKGTCYSSYECNCKELN</sequence>
<dbReference type="Gene3D" id="3.30.420.10">
    <property type="entry name" value="Ribonuclease H-like superfamily/Ribonuclease H"/>
    <property type="match status" value="1"/>
</dbReference>